<dbReference type="NCBIfam" id="NF033708">
    <property type="entry name" value="T9SS_Cterm_ChiA"/>
    <property type="match status" value="1"/>
</dbReference>
<name>A0A434A525_9FLAO</name>
<evidence type="ECO:0008006" key="3">
    <source>
        <dbReference type="Google" id="ProtNLM"/>
    </source>
</evidence>
<evidence type="ECO:0000313" key="2">
    <source>
        <dbReference type="Proteomes" id="UP000288102"/>
    </source>
</evidence>
<sequence>MGALEITAYVWSGATSTDFSVGSNWQGGLVPPNGSDISFAASPFNDCVLDQNRSLRNITNAQGTYKLLLNGHELTLQGSLIFSNNAKIDATAAGSILTFAGTVAQNIPSGALLSNIMDGFTVNNPEGVTLNDNITVLHPLNLASGNLIIGAHTLTLNGTISTGSGSLAGGLSSNISIGGNGIGSLPAVMLNNLTLNRSTGINLSGSVSVAGTLSLVSGTLLVGSNTVTLSGNSPLRTSGTIDVSATDAGLIFTNNAAITVPAGFFTNAVNNFTINGAGGITSAGDFSINGILNLQSTNPSATKGTLDMWNGTIPLTLNMGPNAINDGIGDTTGIIKRTSIAFGVNYSFGSKFTKVYFANVGTLPSEVSVKVNIGSTPAWRAGAINREIEVIQTGAVGTSATVSYHYLESELNGNNEGRLVLWAKIANIEYGASAFDTNDNWVSLSNVNIAFFSSSFDGVKNITLDEYSTNNTLIWNGSVSTSWTTVQNWTPNVGPSITKNIIIPDAATTTFDPVLPLLTEVNTLTMESGSILNAVAAAQATIGGTAAWINRGGTFNPDTSTIIFANSSATISGITDFYNLTINSGKLLSMTDGCTIRIAGSITNNGSWSAIVLGTTTVEYNGASQNVLNPNGSTAGYSNLILSGSGIKTMPSALQTILGNFSLFGSSVTTAAAALTIGENLIIGEGTTLNTGNFNHSLGGDFDNNGSFVAASGHSIIFNGVSPQSILGTSTTGFEQLNINNGIGVLMYSPVNIANLLTLNSGTLNVGESTLGISGTITKISGNIEVSPLSSLNFGGSGVLTLASDLFSSDPSLNNLTINRSGGVVLGQETTVGGVLNLLTGTLNIAALNLTINTLSVTAPNVTKMIIADGGGEIRKILTENVPFTYPVGDASGTAEYSPVTVTLNDDNSTSTYFGIKLANAKHPDNASTSNYLNRYWTLSQSGGSSHLATLNSIYTNADVTGTESAISGATLSGVFNQMNNPWTKYNVISANTAMVNNALLMPGQSTVLTGITGVNPTVSITGTGTTCSGSNVPLNTVVTGDSGFVYNWTPALFLSSTSIANPIAVNITTPVTYTVTVKDGNGISANAAGTVNIGNATTWNGTWSNGAPTSTTAVIISGNYTPASSFECCSLTINNNAVVVIPSAVNVTLNGILTVVSGSSFTMQNNANLIQNSNQANSGNITVIRDSAPIIRLDHTLWSSPVTGTQTLQQFSPATLSNRFYVYTILNNTYTATPATGNFPLAKTIAVRAPNNWPTTQTAWPGSFTGIPNNGDITTQLEMTGAAYNGLGNPYPSAINGTALVNANSTMITGTLYFYAHTLSINAATGLFPPGTNYAVWNPGMGGTPATAGGGGTGGSPITPNGIIQTGQGFLVKATAQGNMVFTNSMRTVNNANQFFKGSALNSNTAEPDIERHRIWLSLGGASGALNTILVGYAAGATSGIDYGYDGLKFGGTGSELYSVIADNSYSIQGRGLPFAAEDKFSLGFKAEESGTFTISTYKADGLFTGDQDILIKDNLTATTTSIKRAPYHFTSDRGTFDTRFELVYTKSTLGIDSQAAFENNILFYTKNSLLFVQSSHVISTVRIFDILGRLLFENKNVNNTHFEHDKSRLTGQVVLVQAIDSENNKVVKKIIF</sequence>
<comment type="caution">
    <text evidence="1">The sequence shown here is derived from an EMBL/GenBank/DDBJ whole genome shotgun (WGS) entry which is preliminary data.</text>
</comment>
<evidence type="ECO:0000313" key="1">
    <source>
        <dbReference type="EMBL" id="RUT69503.1"/>
    </source>
</evidence>
<organism evidence="1 2">
    <name type="scientific">Flavobacterium cupreum</name>
    <dbReference type="NCBI Taxonomy" id="2133766"/>
    <lineage>
        <taxon>Bacteria</taxon>
        <taxon>Pseudomonadati</taxon>
        <taxon>Bacteroidota</taxon>
        <taxon>Flavobacteriia</taxon>
        <taxon>Flavobacteriales</taxon>
        <taxon>Flavobacteriaceae</taxon>
        <taxon>Flavobacterium</taxon>
    </lineage>
</organism>
<reference evidence="2" key="1">
    <citation type="journal article" date="2019" name="Syst. Appl. Microbiol.">
        <title>Flavobacterium circumlabens sp. nov. and Flavobacterium cupreum sp. nov., two psychrotrophic species isolated from Antarctic environmental samples.</title>
        <authorList>
            <person name="Kralova S."/>
            <person name="Busse H.-J."/>
            <person name="Svec P."/>
            <person name="Maslanova I."/>
            <person name="Stankova E."/>
            <person name="Bartak M."/>
            <person name="Sedlacek I."/>
        </authorList>
    </citation>
    <scope>NUCLEOTIDE SEQUENCE [LARGE SCALE GENOMIC DNA]</scope>
    <source>
        <strain evidence="2">CCM 8825</strain>
    </source>
</reference>
<dbReference type="EMBL" id="QWDM01000009">
    <property type="protein sequence ID" value="RUT69503.1"/>
    <property type="molecule type" value="Genomic_DNA"/>
</dbReference>
<dbReference type="Proteomes" id="UP000288102">
    <property type="component" value="Unassembled WGS sequence"/>
</dbReference>
<gene>
    <name evidence="1" type="ORF">D0817_15080</name>
</gene>
<proteinExistence type="predicted"/>
<protein>
    <recommendedName>
        <fullName evidence="3">T9SS C-terminal target domain-containing protein</fullName>
    </recommendedName>
</protein>
<accession>A0A434A525</accession>
<keyword evidence="2" id="KW-1185">Reference proteome</keyword>
<dbReference type="OrthoDB" id="1652165at2"/>
<dbReference type="RefSeq" id="WP_127339174.1">
    <property type="nucleotide sequence ID" value="NZ_QWDM01000009.1"/>
</dbReference>